<keyword evidence="2" id="KW-1185">Reference proteome</keyword>
<organism evidence="1 2">
    <name type="scientific">Naganishia cerealis</name>
    <dbReference type="NCBI Taxonomy" id="610337"/>
    <lineage>
        <taxon>Eukaryota</taxon>
        <taxon>Fungi</taxon>
        <taxon>Dikarya</taxon>
        <taxon>Basidiomycota</taxon>
        <taxon>Agaricomycotina</taxon>
        <taxon>Tremellomycetes</taxon>
        <taxon>Filobasidiales</taxon>
        <taxon>Filobasidiaceae</taxon>
        <taxon>Naganishia</taxon>
    </lineage>
</organism>
<sequence length="1415" mass="160964">MHYVSWTLVWLVTWLGFVCGDLGSLEFEVRAAWKNTPFLANLIESVAAYNETWYESAVAAYAGFGDDDDVQDSSEVSDEAIYQRIMAQLPAELKDFINFDSVYKIHSPRIATHYHQFEEEYGGNNLSKLEKACSTDSFGAKVPFINGHPHSFLVFNDKIYCSPDDIYALQTQDASDYTPLEIDRVIGSHTKAPVVVLYGVPGSPSTLAFLRHLMADSQAGKLRFVWRYLPATNIGDFMVGYGVQLELSNCTLPKHNVDELCMSVLAEKSANELYYHLRDILRSPFSKLNTAAEKLRQAFYDAKDKNARLGLTKASNGIYINGAIIPKAELSVYSLVAKIKSELSRMKNLKSLGFTTTQARALLEKFALLSAVKDAQYRKGNTIMGGNDNRFRVYQDDGVIFFNDIESDKNYVEYTTDAHVAYLEQSKSLRVGQIPALRQNVHDLIFAVNPSDRRQLEVFFTLAKLILDRGIPQQIGLLPLITSKTDEAVARAVHFLFKKGSPQEALGFLYKCLQAEKGNEEIAELAGTIPVPPEYRAPLFTESTFRYSIEKPSVVVNGVIYELQSPGWQTAMVNQLSQDVMVLKRHLETNSQTNMKQILYENASKFRNLRISPQDPSSIIYKEITADLVLHATTLKMKAESSTELPGTIWLIGDYTTSRVLEQLHVLLKFIKREKRFQINMIHTGTNEDFLEEMLSGTKDTQNLDTKGHKILLENIMKLIPTASSHSTVCSTAQHLLERNNLPLAYPYILFNSRFFRLDTKFDLKEISLLASYDSKQRMSILKDLVGAYKDIFDMKSLMEFAPNEHKEDWFDLLSSLVTTLYYNSEYITSGDVNRFDFSGLAYDNSVVLQNDEDEVEIVVIVDPMDSYSRKLIETVHAVKEFKSVSIKILMHTTEEDTETTDCVYSSIIPSASPQFSQTGLYISENSIHIRGPKNVSTSFTIDAPYSWHVVPQLSSKDLDIQKFNLSEEKWAIYELKSLVTDGYAKDILTGFSPSGAVLQMEQTNFKQDTAVFGILGYFQFRTPPGIFHLKTKCLADAENCYDLLSAGNAFNASREIVNLVKIPVFSLNGLQITPRLQISEKKQEKTQGSKLNFWSSKGVENTGEDINIFTIASGELYEHLLSIMLASATSHTKRLVKLWLLEGFLSPRFRLNLPALASKYGFSYEFISYKWPIWLRSQQPVLRTVWGYKILFLDALFPQDLKRVIFIDADQVLRADLMELMETDLQGAPYGFVPMCESKEEMKGYQFWKQGYWAQMLQDDLKYHISALFVVDLVEFRKRRVGDRLRAHYQKLSSDPKSLLNLDQDLPNNLQRIVPIHSLPPEWLWCDTWCAKEELGRAKAIDLCNDPTSIEDKIVRAKRVTSEWDDYNEEISRLLSESSMEYCQKPGDLKDLQLTLEDDGSVEADDSDYFHDEL</sequence>
<gene>
    <name evidence="1" type="ORF">QFC19_005982</name>
</gene>
<reference evidence="1" key="1">
    <citation type="submission" date="2023-04" db="EMBL/GenBank/DDBJ databases">
        <title>Draft Genome sequencing of Naganishia species isolated from polar environments using Oxford Nanopore Technology.</title>
        <authorList>
            <person name="Leo P."/>
            <person name="Venkateswaran K."/>
        </authorList>
    </citation>
    <scope>NUCLEOTIDE SEQUENCE</scope>
    <source>
        <strain evidence="1">MNA-CCFEE 5261</strain>
    </source>
</reference>
<proteinExistence type="predicted"/>
<evidence type="ECO:0000313" key="1">
    <source>
        <dbReference type="EMBL" id="KAJ9099557.1"/>
    </source>
</evidence>
<name>A0ACC2VLX2_9TREE</name>
<accession>A0ACC2VLX2</accession>
<evidence type="ECO:0000313" key="2">
    <source>
        <dbReference type="Proteomes" id="UP001241377"/>
    </source>
</evidence>
<protein>
    <submittedName>
        <fullName evidence="1">Uncharacterized protein</fullName>
    </submittedName>
</protein>
<dbReference type="EMBL" id="JASBWR010000069">
    <property type="protein sequence ID" value="KAJ9099557.1"/>
    <property type="molecule type" value="Genomic_DNA"/>
</dbReference>
<dbReference type="Proteomes" id="UP001241377">
    <property type="component" value="Unassembled WGS sequence"/>
</dbReference>
<comment type="caution">
    <text evidence="1">The sequence shown here is derived from an EMBL/GenBank/DDBJ whole genome shotgun (WGS) entry which is preliminary data.</text>
</comment>